<proteinExistence type="predicted"/>
<accession>A0A2T4AX52</accession>
<sequence>IYLMLRIRLDLAYTISIVSRYFSNLDNIYKQAVKYILKYIQGIKELCLVC</sequence>
<keyword evidence="2" id="KW-1185">Reference proteome</keyword>
<dbReference type="Proteomes" id="UP000241546">
    <property type="component" value="Unassembled WGS sequence"/>
</dbReference>
<gene>
    <name evidence="1" type="ORF">BBK36DRAFT_1131263</name>
</gene>
<evidence type="ECO:0000313" key="1">
    <source>
        <dbReference type="EMBL" id="PTB61657.1"/>
    </source>
</evidence>
<name>A0A2T4AX52_9HYPO</name>
<dbReference type="OrthoDB" id="5039078at2759"/>
<reference evidence="2" key="1">
    <citation type="submission" date="2016-07" db="EMBL/GenBank/DDBJ databases">
        <title>Multiple horizontal gene transfer events from other fungi enriched the ability of initially mycotrophic Trichoderma (Ascomycota) to feed on dead plant biomass.</title>
        <authorList>
            <consortium name="DOE Joint Genome Institute"/>
            <person name="Atanasova L."/>
            <person name="Chenthamara K."/>
            <person name="Zhang J."/>
            <person name="Grujic M."/>
            <person name="Henrissat B."/>
            <person name="Kuo A."/>
            <person name="Aerts A."/>
            <person name="Salamov A."/>
            <person name="Lipzen A."/>
            <person name="Labutti K."/>
            <person name="Barry K."/>
            <person name="Miao Y."/>
            <person name="Rahimi M.J."/>
            <person name="Shen Q."/>
            <person name="Grigoriev I.V."/>
            <person name="Kubicek C.P."/>
            <person name="Druzhinina I.S."/>
        </authorList>
    </citation>
    <scope>NUCLEOTIDE SEQUENCE [LARGE SCALE GENOMIC DNA]</scope>
    <source>
        <strain evidence="2">TUCIM 6016</strain>
    </source>
</reference>
<dbReference type="RefSeq" id="XP_024744977.1">
    <property type="nucleotide sequence ID" value="XM_024891947.1"/>
</dbReference>
<protein>
    <submittedName>
        <fullName evidence="1">Uncharacterized protein</fullName>
    </submittedName>
</protein>
<dbReference type="GeneID" id="36600065"/>
<organism evidence="1 2">
    <name type="scientific">Trichoderma citrinoviride</name>
    <dbReference type="NCBI Taxonomy" id="58853"/>
    <lineage>
        <taxon>Eukaryota</taxon>
        <taxon>Fungi</taxon>
        <taxon>Dikarya</taxon>
        <taxon>Ascomycota</taxon>
        <taxon>Pezizomycotina</taxon>
        <taxon>Sordariomycetes</taxon>
        <taxon>Hypocreomycetidae</taxon>
        <taxon>Hypocreales</taxon>
        <taxon>Hypocreaceae</taxon>
        <taxon>Trichoderma</taxon>
    </lineage>
</organism>
<evidence type="ECO:0000313" key="2">
    <source>
        <dbReference type="Proteomes" id="UP000241546"/>
    </source>
</evidence>
<dbReference type="EMBL" id="KZ680242">
    <property type="protein sequence ID" value="PTB61657.1"/>
    <property type="molecule type" value="Genomic_DNA"/>
</dbReference>
<dbReference type="AlphaFoldDB" id="A0A2T4AX52"/>
<feature type="non-terminal residue" evidence="1">
    <location>
        <position position="1"/>
    </location>
</feature>